<dbReference type="Gene3D" id="3.50.50.60">
    <property type="entry name" value="FAD/NAD(P)-binding domain"/>
    <property type="match status" value="1"/>
</dbReference>
<proteinExistence type="inferred from homology"/>
<evidence type="ECO:0000313" key="4">
    <source>
        <dbReference type="EMBL" id="TRT53845.1"/>
    </source>
</evidence>
<organism evidence="4 5">
    <name type="scientific">Microcystis aeruginosa Ma_QC_C_20070703_M131</name>
    <dbReference type="NCBI Taxonomy" id="2486263"/>
    <lineage>
        <taxon>Bacteria</taxon>
        <taxon>Bacillati</taxon>
        <taxon>Cyanobacteriota</taxon>
        <taxon>Cyanophyceae</taxon>
        <taxon>Oscillatoriophycideae</taxon>
        <taxon>Chroococcales</taxon>
        <taxon>Microcystaceae</taxon>
        <taxon>Microcystis</taxon>
    </lineage>
</organism>
<dbReference type="SUPFAM" id="SSF51905">
    <property type="entry name" value="FAD/NAD(P)-binding domain"/>
    <property type="match status" value="1"/>
</dbReference>
<comment type="caution">
    <text evidence="4">The sequence shown here is derived from an EMBL/GenBank/DDBJ whole genome shotgun (WGS) entry which is preliminary data.</text>
</comment>
<protein>
    <submittedName>
        <fullName evidence="4">Tryptophan halogenase</fullName>
    </submittedName>
</protein>
<reference evidence="4 5" key="1">
    <citation type="submission" date="2019-01" db="EMBL/GenBank/DDBJ databases">
        <title>Coherence of Microcystis species and biogeography revealed through population genomics.</title>
        <authorList>
            <person name="Perez-Carrascal O.M."/>
            <person name="Terrat Y."/>
            <person name="Giani A."/>
            <person name="Fortin N."/>
            <person name="Tromas N."/>
            <person name="Shapiro B.J."/>
        </authorList>
    </citation>
    <scope>NUCLEOTIDE SEQUENCE [LARGE SCALE GENOMIC DNA]</scope>
    <source>
        <strain evidence="4">Ma_QC_C_20070703_M131</strain>
    </source>
</reference>
<keyword evidence="1" id="KW-0560">Oxidoreductase</keyword>
<dbReference type="AlphaFoldDB" id="A0A551XYQ1"/>
<gene>
    <name evidence="4" type="ORF">EWV85_13205</name>
</gene>
<keyword evidence="2" id="KW-0503">Monooxygenase</keyword>
<dbReference type="PANTHER" id="PTHR43747:SF5">
    <property type="entry name" value="FAD-BINDING DOMAIN-CONTAINING PROTEIN"/>
    <property type="match status" value="1"/>
</dbReference>
<accession>A0A551XYQ1</accession>
<dbReference type="Pfam" id="PF04820">
    <property type="entry name" value="Trp_halogenase"/>
    <property type="match status" value="1"/>
</dbReference>
<sequence>MNTTQALHYDVVIMGAGFAGLCQARHLMLKIPNIKVALVDPRPEQRTDKDLKIGESTIEIAALFLAKELGLHDYLIENHAPKQGLNFHWPKNPAKTETIDDYYHAGSNRQVPIPSFQINRSKFEQDLLKMDKAMGINFYNGQVVDVDLTPGDAIKTVKIKVGDERIDLQAKHVIDAAGRKFIIGRKTDNLLFGPENLMGLNTGSAWVRVKNVDRTIFHSGYDPLNASTSHYYSTNHYFGEGHWLWMIPIDTQTMELSIGVIHHHDVIDSTQVNSREKFHNFLQNHHQVLANIIDSGEAVDFHYWPRISHASKTLFSPDNWYVLGDAAYIFDAFYSYGTTTIALAIEGITEIVRAKLAGEADAEQKRAAYNEFNLAYSRSVNCLYRGHAKQLGQASVMSWRIYFEYMWWFGVQVPMYVGKWHLDLTYIPIFLKTLNSNIDGLFADLNEQFTELADKDVNIGLMDCYRGDQLFKGYHTLKHFDDFLENTKFEPRRCNVFAGLKATCFYAALWYALFQWKGFGIQGCLNPRHIYHFLRLLGLSGQATIGELIYKFKTKGLPANSEIEAMRQEFKTYQYQPKLQPWLAEATNS</sequence>
<dbReference type="InterPro" id="IPR036188">
    <property type="entry name" value="FAD/NAD-bd_sf"/>
</dbReference>
<name>A0A551XYQ1_MICAE</name>
<evidence type="ECO:0000313" key="5">
    <source>
        <dbReference type="Proteomes" id="UP000316443"/>
    </source>
</evidence>
<evidence type="ECO:0000256" key="3">
    <source>
        <dbReference type="ARBA" id="ARBA00038396"/>
    </source>
</evidence>
<dbReference type="PANTHER" id="PTHR43747">
    <property type="entry name" value="FAD-BINDING PROTEIN"/>
    <property type="match status" value="1"/>
</dbReference>
<dbReference type="EMBL" id="SFCA01000139">
    <property type="protein sequence ID" value="TRT53845.1"/>
    <property type="molecule type" value="Genomic_DNA"/>
</dbReference>
<evidence type="ECO:0000256" key="1">
    <source>
        <dbReference type="ARBA" id="ARBA00023002"/>
    </source>
</evidence>
<dbReference type="Proteomes" id="UP000316443">
    <property type="component" value="Unassembled WGS sequence"/>
</dbReference>
<evidence type="ECO:0000256" key="2">
    <source>
        <dbReference type="ARBA" id="ARBA00023033"/>
    </source>
</evidence>
<dbReference type="GO" id="GO:0004497">
    <property type="term" value="F:monooxygenase activity"/>
    <property type="evidence" value="ECO:0007669"/>
    <property type="project" value="UniProtKB-KW"/>
</dbReference>
<dbReference type="InterPro" id="IPR050816">
    <property type="entry name" value="Flavin-dep_Halogenase_NPB"/>
</dbReference>
<dbReference type="InterPro" id="IPR006905">
    <property type="entry name" value="Flavin_halogenase"/>
</dbReference>
<comment type="similarity">
    <text evidence="3">Belongs to the flavin-dependent halogenase family. Bacterial tryptophan halogenase subfamily.</text>
</comment>